<dbReference type="InterPro" id="IPR027417">
    <property type="entry name" value="P-loop_NTPase"/>
</dbReference>
<dbReference type="STRING" id="4081.A0A3Q7GI54"/>
<organism evidence="4">
    <name type="scientific">Solanum lycopersicum</name>
    <name type="common">Tomato</name>
    <name type="synonym">Lycopersicon esculentum</name>
    <dbReference type="NCBI Taxonomy" id="4081"/>
    <lineage>
        <taxon>Eukaryota</taxon>
        <taxon>Viridiplantae</taxon>
        <taxon>Streptophyta</taxon>
        <taxon>Embryophyta</taxon>
        <taxon>Tracheophyta</taxon>
        <taxon>Spermatophyta</taxon>
        <taxon>Magnoliopsida</taxon>
        <taxon>eudicotyledons</taxon>
        <taxon>Gunneridae</taxon>
        <taxon>Pentapetalae</taxon>
        <taxon>asterids</taxon>
        <taxon>lamiids</taxon>
        <taxon>Solanales</taxon>
        <taxon>Solanaceae</taxon>
        <taxon>Solanoideae</taxon>
        <taxon>Solaneae</taxon>
        <taxon>Solanum</taxon>
        <taxon>Solanum subgen. Lycopersicon</taxon>
    </lineage>
</organism>
<dbReference type="InterPro" id="IPR017871">
    <property type="entry name" value="ABC_transporter-like_CS"/>
</dbReference>
<protein>
    <recommendedName>
        <fullName evidence="3">ABC transporter domain-containing protein</fullName>
    </recommendedName>
</protein>
<evidence type="ECO:0000259" key="3">
    <source>
        <dbReference type="PROSITE" id="PS50893"/>
    </source>
</evidence>
<name>A0A3Q7GI54_SOLLC</name>
<dbReference type="Pfam" id="PF00005">
    <property type="entry name" value="ABC_tran"/>
    <property type="match status" value="1"/>
</dbReference>
<reference evidence="4" key="2">
    <citation type="submission" date="2019-01" db="UniProtKB">
        <authorList>
            <consortium name="EnsemblPlants"/>
        </authorList>
    </citation>
    <scope>IDENTIFICATION</scope>
    <source>
        <strain evidence="4">cv. Heinz 1706</strain>
    </source>
</reference>
<dbReference type="PANTHER" id="PTHR24223:SF330">
    <property type="entry name" value="ATP-BINDING CASSETTE SUB-FAMILY C MEMBER 10"/>
    <property type="match status" value="1"/>
</dbReference>
<dbReference type="Proteomes" id="UP000004994">
    <property type="component" value="Chromosome 3"/>
</dbReference>
<dbReference type="EnsemblPlants" id="Solyc03g117543.1.1">
    <property type="protein sequence ID" value="Solyc03g117543.1.1"/>
    <property type="gene ID" value="Solyc03g117543.1"/>
</dbReference>
<dbReference type="InParanoid" id="A0A3Q7GI54"/>
<keyword evidence="1" id="KW-0547">Nucleotide-binding</keyword>
<dbReference type="AlphaFoldDB" id="A0A3Q7GI54"/>
<accession>A0A3Q7GI54</accession>
<evidence type="ECO:0000256" key="2">
    <source>
        <dbReference type="ARBA" id="ARBA00022840"/>
    </source>
</evidence>
<reference evidence="4" key="1">
    <citation type="journal article" date="2012" name="Nature">
        <title>The tomato genome sequence provides insights into fleshy fruit evolution.</title>
        <authorList>
            <consortium name="Tomato Genome Consortium"/>
        </authorList>
    </citation>
    <scope>NUCLEOTIDE SEQUENCE [LARGE SCALE GENOMIC DNA]</scope>
    <source>
        <strain evidence="4">cv. Heinz 1706</strain>
    </source>
</reference>
<sequence length="311" mass="35779">MEQHALFDMNLEHLKPLFYSSADTFFILIRLSSEFGVYNCREETMVGAILFYNKKLYLPFQAYVMGWFREIILVEFDFGGNEANQRICVPRWFYSICSAGTVRDNILFGREYDPRRSLSLHFDKTIRICLDKFQLHRVVSSQFCIFKVPILLVKLNVLGDDILFIEESLFNSIFLDFDGNRYSEVLRACSLDFDISRMMGGDMAFVGEKGFNLSGGQRARLALARAVYHDAEIYLLDDIVSAVDAHVGSSILQNAILGPPMNQQTRILCTHNIQVSIDRLPFSARSNRSFLRFLNILLNSFIICLFSNKKC</sequence>
<feature type="domain" description="ABC transporter" evidence="3">
    <location>
        <begin position="12"/>
        <end position="310"/>
    </location>
</feature>
<dbReference type="InterPro" id="IPR050173">
    <property type="entry name" value="ABC_transporter_C-like"/>
</dbReference>
<evidence type="ECO:0000256" key="1">
    <source>
        <dbReference type="ARBA" id="ARBA00022741"/>
    </source>
</evidence>
<evidence type="ECO:0000313" key="5">
    <source>
        <dbReference type="Proteomes" id="UP000004994"/>
    </source>
</evidence>
<keyword evidence="2" id="KW-0067">ATP-binding</keyword>
<dbReference type="PROSITE" id="PS00211">
    <property type="entry name" value="ABC_TRANSPORTER_1"/>
    <property type="match status" value="1"/>
</dbReference>
<dbReference type="GO" id="GO:0016887">
    <property type="term" value="F:ATP hydrolysis activity"/>
    <property type="evidence" value="ECO:0007669"/>
    <property type="project" value="InterPro"/>
</dbReference>
<dbReference type="InterPro" id="IPR003439">
    <property type="entry name" value="ABC_transporter-like_ATP-bd"/>
</dbReference>
<evidence type="ECO:0000313" key="4">
    <source>
        <dbReference type="EnsemblPlants" id="Solyc03g117543.1.1"/>
    </source>
</evidence>
<keyword evidence="5" id="KW-1185">Reference proteome</keyword>
<proteinExistence type="predicted"/>
<dbReference type="Gramene" id="Solyc03g117543.1.1">
    <property type="protein sequence ID" value="Solyc03g117543.1.1"/>
    <property type="gene ID" value="Solyc03g117543.1"/>
</dbReference>
<dbReference type="GO" id="GO:0005524">
    <property type="term" value="F:ATP binding"/>
    <property type="evidence" value="ECO:0007669"/>
    <property type="project" value="UniProtKB-KW"/>
</dbReference>
<dbReference type="PANTHER" id="PTHR24223">
    <property type="entry name" value="ATP-BINDING CASSETTE SUB-FAMILY C"/>
    <property type="match status" value="1"/>
</dbReference>
<dbReference type="PROSITE" id="PS50893">
    <property type="entry name" value="ABC_TRANSPORTER_2"/>
    <property type="match status" value="1"/>
</dbReference>
<dbReference type="Gene3D" id="3.40.50.300">
    <property type="entry name" value="P-loop containing nucleotide triphosphate hydrolases"/>
    <property type="match status" value="1"/>
</dbReference>
<dbReference type="SUPFAM" id="SSF52540">
    <property type="entry name" value="P-loop containing nucleoside triphosphate hydrolases"/>
    <property type="match status" value="1"/>
</dbReference>